<protein>
    <submittedName>
        <fullName evidence="1">Uncharacterized protein</fullName>
    </submittedName>
</protein>
<evidence type="ECO:0000313" key="1">
    <source>
        <dbReference type="EMBL" id="VEN54929.1"/>
    </source>
</evidence>
<organism evidence="1 2">
    <name type="scientific">Callosobruchus maculatus</name>
    <name type="common">Southern cowpea weevil</name>
    <name type="synonym">Pulse bruchid</name>
    <dbReference type="NCBI Taxonomy" id="64391"/>
    <lineage>
        <taxon>Eukaryota</taxon>
        <taxon>Metazoa</taxon>
        <taxon>Ecdysozoa</taxon>
        <taxon>Arthropoda</taxon>
        <taxon>Hexapoda</taxon>
        <taxon>Insecta</taxon>
        <taxon>Pterygota</taxon>
        <taxon>Neoptera</taxon>
        <taxon>Endopterygota</taxon>
        <taxon>Coleoptera</taxon>
        <taxon>Polyphaga</taxon>
        <taxon>Cucujiformia</taxon>
        <taxon>Chrysomeloidea</taxon>
        <taxon>Chrysomelidae</taxon>
        <taxon>Bruchinae</taxon>
        <taxon>Bruchini</taxon>
        <taxon>Callosobruchus</taxon>
    </lineage>
</organism>
<dbReference type="AlphaFoldDB" id="A0A653D425"/>
<dbReference type="EMBL" id="CAACVG010010073">
    <property type="protein sequence ID" value="VEN54929.1"/>
    <property type="molecule type" value="Genomic_DNA"/>
</dbReference>
<name>A0A653D425_CALMS</name>
<keyword evidence="2" id="KW-1185">Reference proteome</keyword>
<proteinExistence type="predicted"/>
<evidence type="ECO:0000313" key="2">
    <source>
        <dbReference type="Proteomes" id="UP000410492"/>
    </source>
</evidence>
<sequence>MLTKDLLPSFEDATFQAYGSVLLDYSYHLRRTGNKEKAIEVNLKLLQLLQPRKAAYVYLHHEAAMQRLGYLTEVPEPENYGSRSVSPIFDVQPFQIPSFVSHSKSCICVFCSCLQYQILVLEKASQSGVVVTPELTADELEPPKVTLKKIPFHLSPSPDRRAKTPAAKKYSSVSTPAANKIPIFVDAPSNKRKLLCCYGYSSECFAVLRMLRFKVQASSEYTW</sequence>
<dbReference type="Proteomes" id="UP000410492">
    <property type="component" value="Unassembled WGS sequence"/>
</dbReference>
<accession>A0A653D425</accession>
<reference evidence="1 2" key="1">
    <citation type="submission" date="2019-01" db="EMBL/GenBank/DDBJ databases">
        <authorList>
            <person name="Sayadi A."/>
        </authorList>
    </citation>
    <scope>NUCLEOTIDE SEQUENCE [LARGE SCALE GENOMIC DNA]</scope>
</reference>
<gene>
    <name evidence="1" type="ORF">CALMAC_LOCUS14266</name>
</gene>
<dbReference type="OrthoDB" id="6776738at2759"/>